<feature type="disulfide bond" evidence="15">
    <location>
        <begin position="3636"/>
        <end position="3645"/>
    </location>
</feature>
<feature type="domain" description="Laminin IV type A" evidence="25">
    <location>
        <begin position="1324"/>
        <end position="1508"/>
    </location>
</feature>
<gene>
    <name evidence="27" type="primary">LOC113516875</name>
</gene>
<evidence type="ECO:0000256" key="1">
    <source>
        <dbReference type="ARBA" id="ARBA00004167"/>
    </source>
</evidence>
<feature type="compositionally biased region" description="Pro residues" evidence="18">
    <location>
        <begin position="833"/>
        <end position="847"/>
    </location>
</feature>
<feature type="signal peptide" evidence="19">
    <location>
        <begin position="1"/>
        <end position="24"/>
    </location>
</feature>
<feature type="disulfide bond" evidence="16">
    <location>
        <begin position="517"/>
        <end position="535"/>
    </location>
</feature>
<feature type="domain" description="Ig-like" evidence="24">
    <location>
        <begin position="2507"/>
        <end position="2590"/>
    </location>
</feature>
<feature type="disulfide bond" evidence="16">
    <location>
        <begin position="1061"/>
        <end position="1073"/>
    </location>
</feature>
<dbReference type="InterPro" id="IPR003598">
    <property type="entry name" value="Ig_sub2"/>
</dbReference>
<dbReference type="CDD" id="cd00110">
    <property type="entry name" value="LamG"/>
    <property type="match status" value="3"/>
</dbReference>
<feature type="region of interest" description="Disordered" evidence="18">
    <location>
        <begin position="2966"/>
        <end position="2994"/>
    </location>
</feature>
<dbReference type="PROSITE" id="PS00010">
    <property type="entry name" value="ASX_HYDROXYL"/>
    <property type="match status" value="1"/>
</dbReference>
<feature type="disulfide bond" evidence="16">
    <location>
        <begin position="237"/>
        <end position="255"/>
    </location>
</feature>
<feature type="disulfide bond" evidence="15">
    <location>
        <begin position="3617"/>
        <end position="3634"/>
    </location>
</feature>
<evidence type="ECO:0000256" key="17">
    <source>
        <dbReference type="PROSITE-ProRule" id="PRU00460"/>
    </source>
</evidence>
<feature type="disulfide bond" evidence="16">
    <location>
        <begin position="709"/>
        <end position="727"/>
    </location>
</feature>
<dbReference type="SMART" id="SM00409">
    <property type="entry name" value="IG"/>
    <property type="match status" value="13"/>
</dbReference>
<evidence type="ECO:0000259" key="25">
    <source>
        <dbReference type="PROSITE" id="PS51115"/>
    </source>
</evidence>
<keyword evidence="9" id="KW-0084">Basement membrane</keyword>
<evidence type="ECO:0000256" key="18">
    <source>
        <dbReference type="SAM" id="MobiDB-lite"/>
    </source>
</evidence>
<feature type="disulfide bond" evidence="16">
    <location>
        <begin position="721"/>
        <end position="736"/>
    </location>
</feature>
<feature type="disulfide bond" evidence="16">
    <location>
        <begin position="1120"/>
        <end position="1135"/>
    </location>
</feature>
<feature type="disulfide bond" evidence="16">
    <location>
        <begin position="666"/>
        <end position="678"/>
    </location>
</feature>
<feature type="disulfide bond" evidence="17">
    <location>
        <begin position="1939"/>
        <end position="1948"/>
    </location>
</feature>
<feature type="compositionally biased region" description="Low complexity" evidence="18">
    <location>
        <begin position="2982"/>
        <end position="2991"/>
    </location>
</feature>
<feature type="disulfide bond" evidence="16">
    <location>
        <begin position="510"/>
        <end position="522"/>
    </location>
</feature>
<comment type="subcellular location">
    <subcellularLocation>
        <location evidence="3">Endomembrane system</location>
    </subcellularLocation>
    <subcellularLocation>
        <location evidence="1">Membrane</location>
        <topology evidence="1">Single-pass membrane protein</topology>
    </subcellularLocation>
    <subcellularLocation>
        <location evidence="2">Secreted</location>
        <location evidence="2">Extracellular space</location>
        <location evidence="2">Extracellular matrix</location>
        <location evidence="2">Basement membrane</location>
    </subcellularLocation>
</comment>
<evidence type="ECO:0000259" key="20">
    <source>
        <dbReference type="PROSITE" id="PS50024"/>
    </source>
</evidence>
<feature type="region of interest" description="Disordered" evidence="18">
    <location>
        <begin position="72"/>
        <end position="107"/>
    </location>
</feature>
<dbReference type="Pfam" id="PF00057">
    <property type="entry name" value="Ldl_recept_a"/>
    <property type="match status" value="13"/>
</dbReference>
<feature type="region of interest" description="Disordered" evidence="18">
    <location>
        <begin position="747"/>
        <end position="892"/>
    </location>
</feature>
<feature type="disulfide bond" evidence="16">
    <location>
        <begin position="921"/>
        <end position="939"/>
    </location>
</feature>
<dbReference type="PANTHER" id="PTHR24270">
    <property type="entry name" value="LOW-DENSITY LIPOPROTEIN RECEPTOR-RELATED"/>
    <property type="match status" value="1"/>
</dbReference>
<dbReference type="CDD" id="cd00054">
    <property type="entry name" value="EGF_CA"/>
    <property type="match status" value="2"/>
</dbReference>
<dbReference type="PRINTS" id="PR00261">
    <property type="entry name" value="LDLRECEPTOR"/>
</dbReference>
<dbReference type="InterPro" id="IPR036055">
    <property type="entry name" value="LDL_receptor-like_sf"/>
</dbReference>
<feature type="disulfide bond" evidence="16">
    <location>
        <begin position="685"/>
        <end position="700"/>
    </location>
</feature>
<evidence type="ECO:0000256" key="8">
    <source>
        <dbReference type="ARBA" id="ARBA00022737"/>
    </source>
</evidence>
<dbReference type="Gene3D" id="2.60.120.200">
    <property type="match status" value="3"/>
</dbReference>
<feature type="domain" description="Laminin G" evidence="21">
    <location>
        <begin position="3961"/>
        <end position="4143"/>
    </location>
</feature>
<dbReference type="SUPFAM" id="SSF57424">
    <property type="entry name" value="LDL receptor-like module"/>
    <property type="match status" value="14"/>
</dbReference>
<dbReference type="PROSITE" id="PS51115">
    <property type="entry name" value="LAMININ_IVA"/>
    <property type="match status" value="3"/>
</dbReference>
<feature type="domain" description="Laminin EGF-like" evidence="23">
    <location>
        <begin position="1920"/>
        <end position="1965"/>
    </location>
</feature>
<feature type="domain" description="Ig-like" evidence="24">
    <location>
        <begin position="2599"/>
        <end position="2700"/>
    </location>
</feature>
<feature type="chain" id="PRO_5046804397" evidence="19">
    <location>
        <begin position="25"/>
        <end position="4229"/>
    </location>
</feature>
<feature type="disulfide bond" evidence="16">
    <location>
        <begin position="1144"/>
        <end position="1156"/>
    </location>
</feature>
<name>A0ABM3MMB2_GALME</name>
<dbReference type="Pfam" id="PF24973">
    <property type="entry name" value="EGF_LMN_ATRN"/>
    <property type="match status" value="1"/>
</dbReference>
<dbReference type="SMART" id="SM00180">
    <property type="entry name" value="EGF_Lam"/>
    <property type="match status" value="6"/>
</dbReference>
<feature type="disulfide bond" evidence="16">
    <location>
        <begin position="434"/>
        <end position="446"/>
    </location>
</feature>
<dbReference type="InterPro" id="IPR002049">
    <property type="entry name" value="LE_dom"/>
</dbReference>
<feature type="domain" description="Laminin EGF-like" evidence="23">
    <location>
        <begin position="1972"/>
        <end position="2020"/>
    </location>
</feature>
<feature type="disulfide bond" evidence="16">
    <location>
        <begin position="914"/>
        <end position="926"/>
    </location>
</feature>
<dbReference type="InterPro" id="IPR000152">
    <property type="entry name" value="EGF-type_Asp/Asn_hydroxyl_site"/>
</dbReference>
<feature type="disulfide bond" evidence="16">
    <location>
        <begin position="1163"/>
        <end position="1178"/>
    </location>
</feature>
<proteinExistence type="predicted"/>
<feature type="domain" description="EGF-like" evidence="22">
    <location>
        <begin position="3610"/>
        <end position="3646"/>
    </location>
</feature>
<evidence type="ECO:0000256" key="9">
    <source>
        <dbReference type="ARBA" id="ARBA00022869"/>
    </source>
</evidence>
<dbReference type="PROSITE" id="PS50068">
    <property type="entry name" value="LDLRA_2"/>
    <property type="match status" value="15"/>
</dbReference>
<sequence length="4229" mass="465499">MRTGGTLGALLLLLIISSVRQSIAGDLYWEGEEDSSNEFLEVKDTDTGLGSHLRRLKRDLFNFGIYNPFFSPTTERVEPEPVTDDNDDDILDEDRDGSGYGRTYEPDSKEKTLRVTFVANEPYLSQYSDRDSEEFRNFSQSLADAVNSLLSNLGSYKASLVRIQSRLDDFTCKVTLDIVTTGHDDPKGLDEITELLRNHIKQNGKLGSVIVSDQEFSANIIDPDTPLDTCTDDEIVCDVNRCVDRFKMCDGERDCLDGTDENRCTYAQLTTPSPLPPAAPCENPITCSNSNVTICPEQLCDGKSDCPDNDDEYGCTTTLEPVTERCGADDFRCYNGKCIEGSRRCNRVVDCASGEDEKNCGCTSDEFQCDNGKCIEIRKKCDGVQHCSDGSDEFECDYAQFRCSSGKLIPLSKRCDRQYDCSPEDYSDEQHCPCDDDDFKCDNGHCIPARKQCDGSHDCQDGSDERNCIDGSICMAYESMCTNGQCVPAGSACNGTVECDDGSDERDCTCKRGEFRCRDKSCITLAKRCDFYRDCADGDDELDCENRCLDGQIPCISYGNEICSIPCDGNPECDNHEDEQNCGKEDCIHQCDNICLEREKICNGIPDCSDGSDENDCDTCIGPDDFRCNNGECINPVLRCNGYPECNDGSDEENCNTTMISRSRECNENQIQCGDGTCIDNQFFCDGHEDCNDGTDEEKCPCRTDEFSCRSGKCIYKSQQCDNRRDCDDGSDEENCADIFDVFTTRPPPVYTTRGYDNGGRGSAERLYPDERDDFEPPRGNLPWETDDSLYKTTPLYEVPETYPGESEGTTRRSYGSSEDEGQRGRPYRPYYPYYPGPSVPNPPQGEPRPYDGGSYPTGTYQPEEHRPYQGAGSADRDLYPSGTSRPDYDSESRFNADRYGYGQTGTSFVNVGCARHQWRCDDGSCIDVIRRCDGHVDCPDSADEYNCPSGTPPALNLKTYPDEQTVKYAKYYQGGDVVFRCRDEGPQRAAVRWVREGGKSLKPGATDRNGRLEINKVTTADSGVYICQAVNFLSYPGSELRVSLTVDRAVATAPPPFPSCRPSEATCGNGQCISKSLVCDGKPDCSDGSDEDSCTHQGLCEPNQYQCGNRRCVLKTWVCDSEDDCGDGSDEQNCGPPDPDRPCLPVEFTCASNQCIPKSYHCDSVFDCLDKSDEISCAPVYITKPPTPGVVHLVINETLVLTCSAAGVPTAMISWRLNWGHVPPQCVSVSVDGEGTLTCPNMQPEHSGAYSCEAINNKGATFATPDAIVFVNNTNVCPSGYFNSDARSPSDCIRCFCFGKSTNCDSAQLFIYNMPSPLGQGGTRLVGITLGPNGEPEIDSQPITDQYYYQPLRNGATVTKLQRFDSSWGYGDVAHPYLTLPASYNGNQLTSYGGHITYQLASHSSGGNFDNSMPDIIIKGKYETLIYYQNGPKETISTRFVPGTWEKTTSRGREQANREDIMMALDNVEMILLRADLNKAGVNITDFVMESAQYINAGLGPANLVEECKCPPGYDGLSCQKCAAGYERDKSGPWLGSCVPERRTCPPGTYGDPNNGYACSPCPCPLTSPSNQFARTCSVGSSGRVLCDCLPGYEGDNCERCAPNYEGNPLIPGDSCKRRQEPTCNPWGTSQIRSLDDCVCKDNVEGRYCDHCKSDSFFLSPDFRHGCASCFCSGVTETCTSSNFRRKTTYVVFNTPQIINQLTTYSSTASGSSPSPRYNAPVSTVLDITAESGGATAVGLSGTQPTVYYWSLPASFAGDKVTSYGGYLRYQLRNVPYSSGYSLSDKAADVQLISDNRLTFHYFGDVRPASDGTLNVSVQFFEDKWKRTDGKDVPREQFLLALADVKTILIKATYNDEPQLAIIESASIETAEDSGTGEVALHVEQCDCPRGYIGTSCEDCAPGYKRYSRGIYLEHCGPCECSGHSSMCDADTGVCYNCQHNTYGDNCEQCKPGYTRDSNENCIASSIAPPCTCDSRGQDGPCDVYGNCQCKQNVEGAACDQCRPGTFGLDANNPQGCLSCYCSGVTTECHEGTNYYRIPMAAPILGSNYGGYTITNLNGDQEYNTDFVPLPKNSELRYTFQFPPSEDLYWSLPVFPGNRVLSYGGTLQFQQNFEDRYRVTTSEEERNVVLFGDDISIYWNSPTPIKSGQKTRVILQEEGWYILNTVTPASRNDFMNVLRSLRRVLVKATLTPDILSTTIADVSMDTASTFADRGYPAVKSVEVCMCPQGYTGTSCESCVQGYYKDRRGRCNPCNCNGHECKLTMNNEVTCYCRPPYTGPDCSTFGLVMELHPTIEEDVALDEAYKRITLTCKYIAPEPLTIQFFNEGVAVEPPKYYNESRLYKNGWRGEHSWQTIWDTSLEEIYECHAITQKGVTLGVLTTSLPEPGQPQVTNPPPYPTLPPPPTSTLIVTITSPTIMIKEVGSTVSFTCQAQSRMTRSRLRVTWSKEGGSLPYGRSMVDEASGSLWIQNLQDTDTGKYVCETTDGISTAQATASLTVGVNQRTVPEVTIVSAVKDYIEGETIELECRATGNPAPTLSWRRANGQPLPQTANSQNGLLIIEQSREEDSGEYRCTAINTEGSNDRIAVVNVRPRPYTPPREKLTVSNASPTIHEGQDINIVCTATQSVAPGSIQWVRQDGTAFYGNVRSENGVLYIQSALPENQGVYICQTPYNSISPIMVVLKVIPLETPSPSESSNITTTVPGLRIPTGGTDSVECLPTGYPPPIVRWKKYDGDFGPGTSQFGNALVITNAQDSDQGYYLCEGIVDNVNIATVYVFVQVEKREPPRVSIWPEEPNPVTIGTTFELRCQVLAGLPEPDVMWAREGGRSLTRTAQILPHHILKFENIDVNDEGTYTCTASNDAGKDQATATIRVQSVPTITMTPNNYITVEVGNPINFECRASGYPLPKVSIKTRDFREIVPPTSAIAALRVSSASERDDGEYVCQATSSAGTIEENFVIVIERGDLGSDNDRGSGYEPDDNNNGNEESSSLIMPEGKDAIIRCDSDGYDTTWSRLGGRPLQPNAIQRGPDLFIYNVSKSDAGDYECAIIIEGDPRNVVYRQLIVMAAPRITLYPPSQTVRPGDSTVVNCTVTGDNIQDVTWLPSRTPSNRIEIRKSSYTSVQLIFHRIEVEDAGEYHCFASNPVANITNTAEVIVSDDSDSEPRESRDVEQNGRVGDAIQLDCSSGHRYTKIKWTKDGRALPRSIKQKGDGSLYIRSAKKSDSGQYVCIVRDPYGRNSTKYINLHISGPPSEYSMVTIDKPYRQYRVGETVEVVCRKESPDIHVIWERLGTRQYVDLRTFKDGAVLVIKNVTETDAGLYRCTGQDRYGQRSYVDYNVEVQPGSNIPFYPPSEKNVVYTGRLGDTVDMPCTHDLDPPVTFEWRKEYSSTPLPSHARASAPLLSLYNISENDAGVYVCRVTNQRASIETRATLRVEGVIPRFDGNSWIALPTIKEAYNKFDIEISFRPADDNGLLLYNSNNLDGNGDYIALQLIDGIPQFIMETGSSPVTVLGDRPLQLNAWHTIKLNRNGGKVSMIVDETGPFIGEEGRWDVLDLSEPLYIGYVQYDVALPPSVKADAGFVGCVSLLKLNKVDKKLISDRIDWSNVEYCDPCVPNLCANDGVCQEASNERGYICLCTPGFAGLNCNRTGEACRPGICGPGKCTDTADGYTCACPVTYTGRNCDVKQYIEYPAFTGSAYLAIKAPSTSKFFKMSMKVKATTPVTDGIIMYCAESARGYGGFTSLAVHNRKLEFRYDLGDGSLPVIITADRELPPNEWTDVQIARVGPDVSLKVNLIYSYDGRLDSAKKDLTLETPMFVGGVDDSIILNNNTGITGGFNGCIKDVQVYGDAVDIVNSSIRSANVKECSIYDRGDIPEAENVCSQCRNGGACEGDSNVCSCPPGFTGIYCESYSPRRIPRAPCAVQPCRNGGTCKADLTTMMNYTCDCPLGYSGTNCQMPLELLQSVGFNGNGYLELPANLLRYDDLASDPAVIALAMHTTNDGVLLYQRQGPSSPDDYYAGDFILLRVEKGIVVMEWDLGGGSSILAINDVFVADGERHTVIAKLLPDGEVSLSVDTKIKSGQTNGLQKTMNADSNIYIGGIPERFNEDRYPGLSGCIEQVELMNDNRGLNLGRQAVAARNTQLCKDSMFPDVYPFFEEVEVFESPPRYHSKANIIFSTKYGLFLTLVPSILYISNVFSDTLQYSIDCCMGSLRFVLYYIFLTLNSYCIII</sequence>
<dbReference type="InterPro" id="IPR000742">
    <property type="entry name" value="EGF"/>
</dbReference>
<dbReference type="InterPro" id="IPR056863">
    <property type="entry name" value="LMN_ATRN_NET-like_EGF"/>
</dbReference>
<dbReference type="GeneID" id="113516875"/>
<evidence type="ECO:0000256" key="10">
    <source>
        <dbReference type="ARBA" id="ARBA00022989"/>
    </source>
</evidence>
<feature type="domain" description="EGF-like" evidence="22">
    <location>
        <begin position="3648"/>
        <end position="3683"/>
    </location>
</feature>
<feature type="domain" description="Ig-like" evidence="24">
    <location>
        <begin position="3164"/>
        <end position="3248"/>
    </location>
</feature>
<evidence type="ECO:0000313" key="27">
    <source>
        <dbReference type="RefSeq" id="XP_052752518.1"/>
    </source>
</evidence>
<feature type="disulfide bond" evidence="16">
    <location>
        <begin position="673"/>
        <end position="691"/>
    </location>
</feature>
<dbReference type="PROSITE" id="PS50835">
    <property type="entry name" value="IG_LIKE"/>
    <property type="match status" value="12"/>
</dbReference>
<dbReference type="CDD" id="cd00055">
    <property type="entry name" value="EGF_Lam"/>
    <property type="match status" value="4"/>
</dbReference>
<feature type="disulfide bond" evidence="16">
    <location>
        <begin position="249"/>
        <end position="264"/>
    </location>
</feature>
<feature type="disulfide bond" evidence="16">
    <location>
        <begin position="640"/>
        <end position="655"/>
    </location>
</feature>
<organism evidence="26 27">
    <name type="scientific">Galleria mellonella</name>
    <name type="common">Greater wax moth</name>
    <dbReference type="NCBI Taxonomy" id="7137"/>
    <lineage>
        <taxon>Eukaryota</taxon>
        <taxon>Metazoa</taxon>
        <taxon>Ecdysozoa</taxon>
        <taxon>Arthropoda</taxon>
        <taxon>Hexapoda</taxon>
        <taxon>Insecta</taxon>
        <taxon>Pterygota</taxon>
        <taxon>Neoptera</taxon>
        <taxon>Endopterygota</taxon>
        <taxon>Lepidoptera</taxon>
        <taxon>Glossata</taxon>
        <taxon>Ditrysia</taxon>
        <taxon>Pyraloidea</taxon>
        <taxon>Pyralidae</taxon>
        <taxon>Galleriinae</taxon>
        <taxon>Galleria</taxon>
    </lineage>
</organism>
<dbReference type="SUPFAM" id="SSF48726">
    <property type="entry name" value="Immunoglobulin"/>
    <property type="match status" value="13"/>
</dbReference>
<evidence type="ECO:0000256" key="14">
    <source>
        <dbReference type="ARBA" id="ARBA00023292"/>
    </source>
</evidence>
<feature type="domain" description="Ig-like" evidence="24">
    <location>
        <begin position="2787"/>
        <end position="2873"/>
    </location>
</feature>
<evidence type="ECO:0000256" key="19">
    <source>
        <dbReference type="SAM" id="SignalP"/>
    </source>
</evidence>
<dbReference type="SMART" id="SM00408">
    <property type="entry name" value="IGc2"/>
    <property type="match status" value="13"/>
</dbReference>
<evidence type="ECO:0000256" key="2">
    <source>
        <dbReference type="ARBA" id="ARBA00004302"/>
    </source>
</evidence>
<feature type="domain" description="Ig-like" evidence="24">
    <location>
        <begin position="954"/>
        <end position="1046"/>
    </location>
</feature>
<feature type="disulfide bond" evidence="17">
    <location>
        <begin position="1991"/>
        <end position="2000"/>
    </location>
</feature>
<feature type="domain" description="Ig-like" evidence="24">
    <location>
        <begin position="2405"/>
        <end position="2498"/>
    </location>
</feature>
<evidence type="ECO:0000313" key="26">
    <source>
        <dbReference type="Proteomes" id="UP001652740"/>
    </source>
</evidence>
<dbReference type="PROSITE" id="PS01248">
    <property type="entry name" value="EGF_LAM_1"/>
    <property type="match status" value="4"/>
</dbReference>
<feature type="disulfide bond" evidence="16">
    <location>
        <begin position="453"/>
        <end position="468"/>
    </location>
</feature>
<dbReference type="InterPro" id="IPR001791">
    <property type="entry name" value="Laminin_G"/>
</dbReference>
<dbReference type="InterPro" id="IPR001881">
    <property type="entry name" value="EGF-like_Ca-bd_dom"/>
</dbReference>
<dbReference type="InterPro" id="IPR013783">
    <property type="entry name" value="Ig-like_fold"/>
</dbReference>
<dbReference type="Pfam" id="PF13895">
    <property type="entry name" value="Ig_2"/>
    <property type="match status" value="1"/>
</dbReference>
<dbReference type="InterPro" id="IPR036179">
    <property type="entry name" value="Ig-like_dom_sf"/>
</dbReference>
<evidence type="ECO:0000256" key="6">
    <source>
        <dbReference type="ARBA" id="ARBA00022692"/>
    </source>
</evidence>
<feature type="domain" description="Ig-like" evidence="24">
    <location>
        <begin position="3069"/>
        <end position="3157"/>
    </location>
</feature>
<feature type="domain" description="Ig-like" evidence="24">
    <location>
        <begin position="3251"/>
        <end position="3341"/>
    </location>
</feature>
<feature type="disulfide bond" evidence="16">
    <location>
        <begin position="300"/>
        <end position="315"/>
    </location>
</feature>
<dbReference type="RefSeq" id="XP_052752518.1">
    <property type="nucleotide sequence ID" value="XM_052896558.1"/>
</dbReference>
<feature type="domain" description="Ig-like" evidence="24">
    <location>
        <begin position="1180"/>
        <end position="1264"/>
    </location>
</feature>
<keyword evidence="10" id="KW-1133">Transmembrane helix</keyword>
<dbReference type="InterPro" id="IPR003599">
    <property type="entry name" value="Ig_sub"/>
</dbReference>
<dbReference type="PROSITE" id="PS50024">
    <property type="entry name" value="SEA"/>
    <property type="match status" value="1"/>
</dbReference>
<dbReference type="Gene3D" id="2.10.25.10">
    <property type="entry name" value="Laminin"/>
    <property type="match status" value="6"/>
</dbReference>
<keyword evidence="12 15" id="KW-1015">Disulfide bond</keyword>
<feature type="disulfide bond" evidence="16">
    <location>
        <begin position="933"/>
        <end position="948"/>
    </location>
</feature>
<dbReference type="Pfam" id="PF00052">
    <property type="entry name" value="Laminin_B"/>
    <property type="match status" value="3"/>
</dbReference>
<dbReference type="Pfam" id="PF02210">
    <property type="entry name" value="Laminin_G_2"/>
    <property type="match status" value="2"/>
</dbReference>
<feature type="disulfide bond" evidence="16">
    <location>
        <begin position="1108"/>
        <end position="1126"/>
    </location>
</feature>
<dbReference type="Gene3D" id="4.10.400.10">
    <property type="entry name" value="Low-density Lipoprotein Receptor"/>
    <property type="match status" value="14"/>
</dbReference>
<evidence type="ECO:0000259" key="23">
    <source>
        <dbReference type="PROSITE" id="PS50027"/>
    </source>
</evidence>
<feature type="domain" description="Laminin G" evidence="21">
    <location>
        <begin position="3436"/>
        <end position="3612"/>
    </location>
</feature>
<feature type="disulfide bond" evidence="16">
    <location>
        <begin position="602"/>
        <end position="617"/>
    </location>
</feature>
<keyword evidence="13" id="KW-0325">Glycoprotein</keyword>
<feature type="disulfide bond" evidence="16">
    <location>
        <begin position="381"/>
        <end position="396"/>
    </location>
</feature>
<feature type="disulfide bond" evidence="15">
    <location>
        <begin position="3673"/>
        <end position="3682"/>
    </location>
</feature>
<evidence type="ECO:0000256" key="16">
    <source>
        <dbReference type="PROSITE-ProRule" id="PRU00124"/>
    </source>
</evidence>
<keyword evidence="14 17" id="KW-0424">Laminin EGF-like domain</keyword>
<evidence type="ECO:0000256" key="5">
    <source>
        <dbReference type="ARBA" id="ARBA00022530"/>
    </source>
</evidence>
<dbReference type="Pfam" id="PF00054">
    <property type="entry name" value="Laminin_G_1"/>
    <property type="match status" value="1"/>
</dbReference>
<feature type="domain" description="Laminin IV type A" evidence="25">
    <location>
        <begin position="2048"/>
        <end position="2224"/>
    </location>
</feature>
<dbReference type="PROSITE" id="PS01209">
    <property type="entry name" value="LDLRA_1"/>
    <property type="match status" value="7"/>
</dbReference>
<keyword evidence="5" id="KW-0272">Extracellular matrix</keyword>
<protein>
    <submittedName>
        <fullName evidence="27">Basement membrane-specific heparan sulfate proteoglycan core protein isoform X11</fullName>
    </submittedName>
</protein>
<evidence type="ECO:0000259" key="22">
    <source>
        <dbReference type="PROSITE" id="PS50026"/>
    </source>
</evidence>
<evidence type="ECO:0000259" key="24">
    <source>
        <dbReference type="PROSITE" id="PS50835"/>
    </source>
</evidence>
<feature type="disulfide bond" evidence="16">
    <location>
        <begin position="1101"/>
        <end position="1113"/>
    </location>
</feature>
<dbReference type="InterPro" id="IPR007110">
    <property type="entry name" value="Ig-like_dom"/>
</dbReference>
<keyword evidence="15" id="KW-0245">EGF-like domain</keyword>
<dbReference type="InterPro" id="IPR023415">
    <property type="entry name" value="LDLR_class-A_CS"/>
</dbReference>
<dbReference type="InterPro" id="IPR050685">
    <property type="entry name" value="LDLR"/>
</dbReference>
<evidence type="ECO:0000256" key="11">
    <source>
        <dbReference type="ARBA" id="ARBA00023136"/>
    </source>
</evidence>
<feature type="disulfide bond" evidence="16">
    <location>
        <begin position="1068"/>
        <end position="1086"/>
    </location>
</feature>
<evidence type="ECO:0000256" key="15">
    <source>
        <dbReference type="PROSITE-ProRule" id="PRU00076"/>
    </source>
</evidence>
<feature type="disulfide bond" evidence="15">
    <location>
        <begin position="3898"/>
        <end position="3907"/>
    </location>
</feature>
<dbReference type="PROSITE" id="PS00022">
    <property type="entry name" value="EGF_1"/>
    <property type="match status" value="6"/>
</dbReference>
<dbReference type="PROSITE" id="PS50026">
    <property type="entry name" value="EGF_3"/>
    <property type="match status" value="4"/>
</dbReference>
<evidence type="ECO:0000256" key="7">
    <source>
        <dbReference type="ARBA" id="ARBA00022729"/>
    </source>
</evidence>
<keyword evidence="26" id="KW-1185">Reference proteome</keyword>
<feature type="disulfide bond" evidence="16">
    <location>
        <begin position="493"/>
        <end position="508"/>
    </location>
</feature>
<feature type="disulfide bond" evidence="16">
    <location>
        <begin position="529"/>
        <end position="544"/>
    </location>
</feature>
<feature type="disulfide bond" evidence="16">
    <location>
        <begin position="481"/>
        <end position="499"/>
    </location>
</feature>
<dbReference type="Gene3D" id="2.60.40.10">
    <property type="entry name" value="Immunoglobulins"/>
    <property type="match status" value="13"/>
</dbReference>
<feature type="disulfide bond" evidence="16">
    <location>
        <begin position="441"/>
        <end position="459"/>
    </location>
</feature>
<evidence type="ECO:0000256" key="3">
    <source>
        <dbReference type="ARBA" id="ARBA00004308"/>
    </source>
</evidence>
<dbReference type="PROSITE" id="PS01186">
    <property type="entry name" value="EGF_2"/>
    <property type="match status" value="4"/>
</dbReference>
<dbReference type="Pfam" id="PF13927">
    <property type="entry name" value="Ig_3"/>
    <property type="match status" value="9"/>
</dbReference>
<feature type="disulfide bond" evidence="16">
    <location>
        <begin position="702"/>
        <end position="714"/>
    </location>
</feature>
<feature type="domain" description="Ig-like" evidence="24">
    <location>
        <begin position="2711"/>
        <end position="2773"/>
    </location>
</feature>
<comment type="caution">
    <text evidence="15">Lacks conserved residue(s) required for the propagation of feature annotation.</text>
</comment>
<feature type="disulfide bond" evidence="15">
    <location>
        <begin position="3945"/>
        <end position="3954"/>
    </location>
</feature>
<keyword evidence="8" id="KW-0677">Repeat</keyword>
<feature type="domain" description="Ig-like" evidence="24">
    <location>
        <begin position="3351"/>
        <end position="3433"/>
    </location>
</feature>
<dbReference type="SMART" id="SM00179">
    <property type="entry name" value="EGF_CA"/>
    <property type="match status" value="4"/>
</dbReference>
<feature type="disulfide bond" evidence="16">
    <location>
        <begin position="230"/>
        <end position="242"/>
    </location>
</feature>
<dbReference type="SMART" id="SM00282">
    <property type="entry name" value="LamG"/>
    <property type="match status" value="3"/>
</dbReference>
<feature type="disulfide bond" evidence="16">
    <location>
        <begin position="333"/>
        <end position="351"/>
    </location>
</feature>
<feature type="disulfide bond" evidence="16">
    <location>
        <begin position="474"/>
        <end position="486"/>
    </location>
</feature>
<feature type="disulfide bond" evidence="16">
    <location>
        <begin position="1080"/>
        <end position="1095"/>
    </location>
</feature>
<dbReference type="InterPro" id="IPR000082">
    <property type="entry name" value="SEA_dom"/>
</dbReference>
<keyword evidence="11" id="KW-0472">Membrane</keyword>
<dbReference type="Proteomes" id="UP001652740">
    <property type="component" value="Unplaced"/>
</dbReference>
<feature type="domain" description="EGF-like" evidence="22">
    <location>
        <begin position="3876"/>
        <end position="3908"/>
    </location>
</feature>
<evidence type="ECO:0000259" key="21">
    <source>
        <dbReference type="PROSITE" id="PS50025"/>
    </source>
</evidence>
<dbReference type="InterPro" id="IPR002172">
    <property type="entry name" value="LDrepeatLR_classA_rpt"/>
</dbReference>
<dbReference type="PROSITE" id="PS50025">
    <property type="entry name" value="LAM_G_DOMAIN"/>
    <property type="match status" value="3"/>
</dbReference>
<feature type="disulfide bond" evidence="16">
    <location>
        <begin position="369"/>
        <end position="387"/>
    </location>
</feature>
<reference evidence="27" key="1">
    <citation type="submission" date="2025-08" db="UniProtKB">
        <authorList>
            <consortium name="RefSeq"/>
        </authorList>
    </citation>
    <scope>IDENTIFICATION</scope>
    <source>
        <tissue evidence="27">Whole larvae</tissue>
    </source>
</reference>
<dbReference type="InterPro" id="IPR013320">
    <property type="entry name" value="ConA-like_dom_sf"/>
</dbReference>
<keyword evidence="4" id="KW-0964">Secreted</keyword>
<feature type="disulfide bond" evidence="16">
    <location>
        <begin position="628"/>
        <end position="646"/>
    </location>
</feature>
<keyword evidence="7 19" id="KW-0732">Signal</keyword>
<dbReference type="Pfam" id="PF00053">
    <property type="entry name" value="EGF_laminin"/>
    <property type="match status" value="5"/>
</dbReference>
<keyword evidence="6" id="KW-0812">Transmembrane</keyword>
<dbReference type="SMART" id="SM00181">
    <property type="entry name" value="EGF"/>
    <property type="match status" value="11"/>
</dbReference>
<dbReference type="SUPFAM" id="SSF57196">
    <property type="entry name" value="EGF/Laminin"/>
    <property type="match status" value="3"/>
</dbReference>
<feature type="domain" description="SEA" evidence="20">
    <location>
        <begin position="107"/>
        <end position="223"/>
    </location>
</feature>
<feature type="disulfide bond" evidence="16">
    <location>
        <begin position="1151"/>
        <end position="1169"/>
    </location>
</feature>
<dbReference type="PANTHER" id="PTHR24270:SF61">
    <property type="entry name" value="EGF-LIKE DOMAIN-CONTAINING PROTEIN"/>
    <property type="match status" value="1"/>
</dbReference>
<feature type="disulfide bond" evidence="16">
    <location>
        <begin position="326"/>
        <end position="338"/>
    </location>
</feature>
<feature type="disulfide bond" evidence="16">
    <location>
        <begin position="345"/>
        <end position="360"/>
    </location>
</feature>
<feature type="domain" description="Laminin IV type A" evidence="25">
    <location>
        <begin position="1701"/>
        <end position="1886"/>
    </location>
</feature>
<feature type="domain" description="EGF-like" evidence="22">
    <location>
        <begin position="3916"/>
        <end position="3955"/>
    </location>
</feature>
<dbReference type="InterPro" id="IPR000034">
    <property type="entry name" value="Laminin_IV"/>
</dbReference>
<dbReference type="SMART" id="SM00192">
    <property type="entry name" value="LDLa"/>
    <property type="match status" value="17"/>
</dbReference>
<evidence type="ECO:0000256" key="12">
    <source>
        <dbReference type="ARBA" id="ARBA00023157"/>
    </source>
</evidence>
<dbReference type="SUPFAM" id="SSF49899">
    <property type="entry name" value="Concanavalin A-like lectins/glucanases"/>
    <property type="match status" value="3"/>
</dbReference>
<accession>A0ABM3MMB2</accession>
<feature type="compositionally biased region" description="Basic and acidic residues" evidence="18">
    <location>
        <begin position="2966"/>
        <end position="2975"/>
    </location>
</feature>
<dbReference type="CDD" id="cd00112">
    <property type="entry name" value="LDLa"/>
    <property type="match status" value="15"/>
</dbReference>
<feature type="disulfide bond" evidence="16">
    <location>
        <begin position="362"/>
        <end position="374"/>
    </location>
</feature>
<feature type="domain" description="Ig-like" evidence="24">
    <location>
        <begin position="2878"/>
        <end position="2955"/>
    </location>
</feature>
<evidence type="ECO:0000256" key="13">
    <source>
        <dbReference type="ARBA" id="ARBA00023180"/>
    </source>
</evidence>
<dbReference type="SMART" id="SM00281">
    <property type="entry name" value="LamB"/>
    <property type="match status" value="3"/>
</dbReference>
<feature type="disulfide bond" evidence="15">
    <location>
        <begin position="3652"/>
        <end position="3662"/>
    </location>
</feature>
<dbReference type="PROSITE" id="PS50027">
    <property type="entry name" value="EGF_LAM_2"/>
    <property type="match status" value="2"/>
</dbReference>
<feature type="compositionally biased region" description="Acidic residues" evidence="18">
    <location>
        <begin position="81"/>
        <end position="95"/>
    </location>
</feature>
<dbReference type="Gene3D" id="2.170.300.10">
    <property type="entry name" value="Tie2 ligand-binding domain superfamily"/>
    <property type="match status" value="2"/>
</dbReference>
<evidence type="ECO:0000256" key="4">
    <source>
        <dbReference type="ARBA" id="ARBA00022525"/>
    </source>
</evidence>
<feature type="domain" description="Laminin G" evidence="21">
    <location>
        <begin position="3690"/>
        <end position="3865"/>
    </location>
</feature>